<gene>
    <name evidence="3" type="ORF">PMKS-001922</name>
</gene>
<feature type="chain" id="PRO_5012795059" description="DUF7907 domain-containing protein" evidence="1">
    <location>
        <begin position="19"/>
        <end position="217"/>
    </location>
</feature>
<accession>A0A1Q2YG44</accession>
<protein>
    <recommendedName>
        <fullName evidence="2">DUF7907 domain-containing protein</fullName>
    </recommendedName>
</protein>
<reference evidence="3 4" key="1">
    <citation type="submission" date="2016-08" db="EMBL/GenBank/DDBJ databases">
        <title>Whole genome shotgun sequence of Pichia membranifaciens KS47-1.</title>
        <authorList>
            <person name="Konishi M."/>
            <person name="Ishida M."/>
            <person name="Arakawa T."/>
            <person name="Kato Y."/>
            <person name="Horiuchi J."/>
        </authorList>
    </citation>
    <scope>NUCLEOTIDE SEQUENCE [LARGE SCALE GENOMIC DNA]</scope>
    <source>
        <strain evidence="3 4">KS47-1</strain>
    </source>
</reference>
<evidence type="ECO:0000259" key="2">
    <source>
        <dbReference type="Pfam" id="PF25484"/>
    </source>
</evidence>
<name>A0A1Q2YG44_9ASCO</name>
<dbReference type="InterPro" id="IPR057229">
    <property type="entry name" value="DUF7907"/>
</dbReference>
<feature type="signal peptide" evidence="1">
    <location>
        <begin position="1"/>
        <end position="18"/>
    </location>
</feature>
<evidence type="ECO:0000256" key="1">
    <source>
        <dbReference type="SAM" id="SignalP"/>
    </source>
</evidence>
<evidence type="ECO:0000313" key="4">
    <source>
        <dbReference type="Proteomes" id="UP000186136"/>
    </source>
</evidence>
<sequence>MLFKNVLAISATATIATAEDVYLYVKSSNSEINGNSLSSLHEGAGINYFFLGSAPASALTYDSDMKTIYSSYSGLTQYFTVYEGFTGLTVIGPNAELTFDDNNTLLINGTSDSLYACKNTNDPYRYSEKEYGLMHYSADAPSECIPLSLVNGDAASSSAAPSGSASATTTTAAETTTVSTSCTSTAPAASTYTGAANQNAPAGAFAAFAAAAAAALL</sequence>
<organism evidence="3 4">
    <name type="scientific">Pichia membranifaciens</name>
    <dbReference type="NCBI Taxonomy" id="4926"/>
    <lineage>
        <taxon>Eukaryota</taxon>
        <taxon>Fungi</taxon>
        <taxon>Dikarya</taxon>
        <taxon>Ascomycota</taxon>
        <taxon>Saccharomycotina</taxon>
        <taxon>Pichiomycetes</taxon>
        <taxon>Pichiales</taxon>
        <taxon>Pichiaceae</taxon>
        <taxon>Pichia</taxon>
    </lineage>
</organism>
<keyword evidence="1" id="KW-0732">Signal</keyword>
<comment type="caution">
    <text evidence="3">The sequence shown here is derived from an EMBL/GenBank/DDBJ whole genome shotgun (WGS) entry which is preliminary data.</text>
</comment>
<dbReference type="EMBL" id="BDGI01000069">
    <property type="protein sequence ID" value="GAV28451.1"/>
    <property type="molecule type" value="Genomic_DNA"/>
</dbReference>
<proteinExistence type="predicted"/>
<dbReference type="Proteomes" id="UP000186136">
    <property type="component" value="Unassembled WGS sequence"/>
</dbReference>
<dbReference type="OrthoDB" id="4018368at2759"/>
<keyword evidence="4" id="KW-1185">Reference proteome</keyword>
<dbReference type="Pfam" id="PF25484">
    <property type="entry name" value="DUF7907"/>
    <property type="match status" value="1"/>
</dbReference>
<dbReference type="AlphaFoldDB" id="A0A1Q2YG44"/>
<evidence type="ECO:0000313" key="3">
    <source>
        <dbReference type="EMBL" id="GAV28451.1"/>
    </source>
</evidence>
<feature type="domain" description="DUF7907" evidence="2">
    <location>
        <begin position="26"/>
        <end position="150"/>
    </location>
</feature>